<keyword evidence="5 9" id="KW-0443">Lipid metabolism</keyword>
<keyword evidence="1 9" id="KW-0444">Lipid biosynthesis</keyword>
<dbReference type="PANTHER" id="PTHR21235:SF22">
    <property type="entry name" value="GERANYLGERANYLGLYCERYL PHOSPHATE SYNTHASE"/>
    <property type="match status" value="1"/>
</dbReference>
<evidence type="ECO:0000256" key="4">
    <source>
        <dbReference type="ARBA" id="ARBA00022842"/>
    </source>
</evidence>
<dbReference type="InterPro" id="IPR038597">
    <property type="entry name" value="GGGP/HepGP_synthase_sf"/>
</dbReference>
<sequence length="239" mass="26352">MMPITIYESILKAKKVNKKLLAILIDPDKIKISDANLLAKKINQSSATHVFIGGSIVQNLIIDELIVELKKECKLPILIFPGHPSQISHQADGLLFLTLLSGRNPEYLIEHHINSIDLLEKMNLEIISTAYILINGGIETAVERVSKTKPIERENVSLVYKTAKAGEYLGSKLIYLEAGSGALEKVPLEMIREVSQNLTIPIIVGGGIRSIESIEETYRAGADMVVIGTAFEQDANFFD</sequence>
<evidence type="ECO:0000256" key="1">
    <source>
        <dbReference type="ARBA" id="ARBA00022516"/>
    </source>
</evidence>
<accession>A0A246GIH7</accession>
<evidence type="ECO:0000256" key="3">
    <source>
        <dbReference type="ARBA" id="ARBA00022723"/>
    </source>
</evidence>
<dbReference type="GO" id="GO:0000287">
    <property type="term" value="F:magnesium ion binding"/>
    <property type="evidence" value="ECO:0007669"/>
    <property type="project" value="UniProtKB-UniRule"/>
</dbReference>
<evidence type="ECO:0000256" key="2">
    <source>
        <dbReference type="ARBA" id="ARBA00022679"/>
    </source>
</evidence>
<keyword evidence="3 9" id="KW-0479">Metal-binding</keyword>
<evidence type="ECO:0000256" key="9">
    <source>
        <dbReference type="HAMAP-Rule" id="MF_00112"/>
    </source>
</evidence>
<dbReference type="Proteomes" id="UP000197768">
    <property type="component" value="Unassembled WGS sequence"/>
</dbReference>
<feature type="binding site" evidence="9">
    <location>
        <position position="55"/>
    </location>
    <ligand>
        <name>Mg(2+)</name>
        <dbReference type="ChEBI" id="CHEBI:18420"/>
    </ligand>
</feature>
<feature type="binding site" evidence="9">
    <location>
        <position position="26"/>
    </location>
    <ligand>
        <name>Mg(2+)</name>
        <dbReference type="ChEBI" id="CHEBI:18420"/>
    </ligand>
</feature>
<comment type="cofactor">
    <cofactor evidence="9">
        <name>Mg(2+)</name>
        <dbReference type="ChEBI" id="CHEBI:18420"/>
    </cofactor>
</comment>
<comment type="function">
    <text evidence="9">Prenyltransferase that catalyzes the transfer of the geranylgeranyl moiety of geranylgeranyl diphosphate (GGPP) to the C3 hydroxyl of sn-glycerol-1-phosphate (G1P).</text>
</comment>
<dbReference type="GO" id="GO:0046474">
    <property type="term" value="P:glycerophospholipid biosynthetic process"/>
    <property type="evidence" value="ECO:0007669"/>
    <property type="project" value="UniProtKB-UniRule"/>
</dbReference>
<organism evidence="10 11">
    <name type="scientific">Flavobacterium davisii</name>
    <dbReference type="NCBI Taxonomy" id="2906077"/>
    <lineage>
        <taxon>Bacteria</taxon>
        <taxon>Pseudomonadati</taxon>
        <taxon>Bacteroidota</taxon>
        <taxon>Flavobacteriia</taxon>
        <taxon>Flavobacteriales</taxon>
        <taxon>Flavobacteriaceae</taxon>
        <taxon>Flavobacterium</taxon>
    </lineage>
</organism>
<feature type="binding site" evidence="9">
    <location>
        <begin position="175"/>
        <end position="181"/>
    </location>
    <ligand>
        <name>sn-glycerol 1-phosphate</name>
        <dbReference type="ChEBI" id="CHEBI:57685"/>
    </ligand>
</feature>
<dbReference type="EMBL" id="MTCZ01000059">
    <property type="protein sequence ID" value="OWP84038.1"/>
    <property type="molecule type" value="Genomic_DNA"/>
</dbReference>
<dbReference type="NCBIfam" id="NF003198">
    <property type="entry name" value="PRK04169.1-2"/>
    <property type="match status" value="1"/>
</dbReference>
<keyword evidence="4 9" id="KW-0460">Magnesium</keyword>
<evidence type="ECO:0000256" key="7">
    <source>
        <dbReference type="ARBA" id="ARBA00023264"/>
    </source>
</evidence>
<keyword evidence="6 9" id="KW-0594">Phospholipid biosynthesis</keyword>
<dbReference type="InterPro" id="IPR008205">
    <property type="entry name" value="GGGP_HepGP_synthase"/>
</dbReference>
<dbReference type="HAMAP" id="MF_00112">
    <property type="entry name" value="GGGP_HepGP_synthase"/>
    <property type="match status" value="1"/>
</dbReference>
<feature type="binding site" evidence="9">
    <location>
        <begin position="206"/>
        <end position="207"/>
    </location>
    <ligand>
        <name>sn-glycerol 1-phosphate</name>
        <dbReference type="ChEBI" id="CHEBI:57685"/>
    </ligand>
</feature>
<reference evidence="10 11" key="1">
    <citation type="journal article" date="2017" name="Infect. Genet. Evol.">
        <title>Comparative genome analysis of fish pathogen Flavobacterium columnare reveals extensive sequence diversity within the species.</title>
        <authorList>
            <person name="Kayansamruaj P."/>
            <person name="Dong H.T."/>
            <person name="Hirono I."/>
            <person name="Kondo H."/>
            <person name="Senapin S."/>
            <person name="Rodkhum C."/>
        </authorList>
    </citation>
    <scope>NUCLEOTIDE SEQUENCE [LARGE SCALE GENOMIC DNA]</scope>
    <source>
        <strain evidence="10 11">1215</strain>
    </source>
</reference>
<dbReference type="GO" id="GO:0047294">
    <property type="term" value="F:phosphoglycerol geranylgeranyltransferase activity"/>
    <property type="evidence" value="ECO:0007669"/>
    <property type="project" value="UniProtKB-UniRule"/>
</dbReference>
<evidence type="ECO:0000313" key="11">
    <source>
        <dbReference type="Proteomes" id="UP000197768"/>
    </source>
</evidence>
<keyword evidence="2 9" id="KW-0808">Transferase</keyword>
<dbReference type="SUPFAM" id="SSF51395">
    <property type="entry name" value="FMN-linked oxidoreductases"/>
    <property type="match status" value="1"/>
</dbReference>
<dbReference type="GO" id="GO:0000107">
    <property type="term" value="F:imidazoleglycerol-phosphate synthase activity"/>
    <property type="evidence" value="ECO:0007669"/>
    <property type="project" value="TreeGrafter"/>
</dbReference>
<proteinExistence type="inferred from homology"/>
<dbReference type="NCBIfam" id="TIGR01768">
    <property type="entry name" value="GGGP-family"/>
    <property type="match status" value="1"/>
</dbReference>
<gene>
    <name evidence="10" type="ORF">BWK59_07435</name>
</gene>
<protein>
    <recommendedName>
        <fullName evidence="9">Geranylgeranylglyceryl phosphate synthase</fullName>
        <shortName evidence="9">GGGP synthase</shortName>
        <shortName evidence="9">GGGPS</shortName>
        <ecNumber evidence="9">2.5.1.41</ecNumber>
    </recommendedName>
    <alternativeName>
        <fullName evidence="9">(S)-3-O-geranylgeranylglyceryl phosphate synthase</fullName>
    </alternativeName>
    <alternativeName>
        <fullName evidence="9">Phosphoglycerol geranylgeranyltransferase</fullName>
    </alternativeName>
</protein>
<dbReference type="GO" id="GO:0005737">
    <property type="term" value="C:cytoplasm"/>
    <property type="evidence" value="ECO:0007669"/>
    <property type="project" value="InterPro"/>
</dbReference>
<comment type="similarity">
    <text evidence="9">Belongs to the GGGP/HepGP synthase family. Group II subfamily.</text>
</comment>
<evidence type="ECO:0000256" key="5">
    <source>
        <dbReference type="ARBA" id="ARBA00023098"/>
    </source>
</evidence>
<evidence type="ECO:0000256" key="8">
    <source>
        <dbReference type="ARBA" id="ARBA00047288"/>
    </source>
</evidence>
<dbReference type="NCBIfam" id="TIGR01769">
    <property type="entry name" value="GGGP"/>
    <property type="match status" value="1"/>
</dbReference>
<dbReference type="InterPro" id="IPR010946">
    <property type="entry name" value="GGGP_synth"/>
</dbReference>
<dbReference type="InterPro" id="IPR050064">
    <property type="entry name" value="IGPS_HisA/HisF"/>
</dbReference>
<name>A0A246GIH7_9FLAO</name>
<comment type="catalytic activity">
    <reaction evidence="8 9">
        <text>sn-glycerol 1-phosphate + (2E,6E,10E)-geranylgeranyl diphosphate = sn-3-O-(geranylgeranyl)glycerol 1-phosphate + diphosphate</text>
        <dbReference type="Rhea" id="RHEA:23404"/>
        <dbReference type="ChEBI" id="CHEBI:33019"/>
        <dbReference type="ChEBI" id="CHEBI:57677"/>
        <dbReference type="ChEBI" id="CHEBI:57685"/>
        <dbReference type="ChEBI" id="CHEBI:58756"/>
        <dbReference type="EC" id="2.5.1.41"/>
    </reaction>
</comment>
<dbReference type="EC" id="2.5.1.41" evidence="9"/>
<keyword evidence="7 9" id="KW-1208">Phospholipid metabolism</keyword>
<comment type="caution">
    <text evidence="9">Lacks conserved residue(s) required for the propagation of feature annotation.</text>
</comment>
<dbReference type="PANTHER" id="PTHR21235">
    <property type="entry name" value="IMIDAZOLE GLYCEROL PHOSPHATE SYNTHASE SUBUNIT HISF/H IGP SYNTHASE SUBUNIT HISF/H"/>
    <property type="match status" value="1"/>
</dbReference>
<dbReference type="Gene3D" id="3.20.20.390">
    <property type="entry name" value="FMN-linked oxidoreductases"/>
    <property type="match status" value="1"/>
</dbReference>
<evidence type="ECO:0000256" key="6">
    <source>
        <dbReference type="ARBA" id="ARBA00023209"/>
    </source>
</evidence>
<feature type="binding site" evidence="9">
    <location>
        <begin position="228"/>
        <end position="229"/>
    </location>
    <ligand>
        <name>sn-glycerol 1-phosphate</name>
        <dbReference type="ChEBI" id="CHEBI:57685"/>
    </ligand>
</feature>
<comment type="caution">
    <text evidence="10">The sequence shown here is derived from an EMBL/GenBank/DDBJ whole genome shotgun (WGS) entry which is preliminary data.</text>
</comment>
<dbReference type="Pfam" id="PF01884">
    <property type="entry name" value="PcrB"/>
    <property type="match status" value="1"/>
</dbReference>
<evidence type="ECO:0000313" key="10">
    <source>
        <dbReference type="EMBL" id="OWP84038.1"/>
    </source>
</evidence>
<dbReference type="AlphaFoldDB" id="A0A246GIH7"/>